<comment type="caution">
    <text evidence="8">The sequence shown here is derived from an EMBL/GenBank/DDBJ whole genome shotgun (WGS) entry which is preliminary data.</text>
</comment>
<evidence type="ECO:0000256" key="4">
    <source>
        <dbReference type="ARBA" id="ARBA00023163"/>
    </source>
</evidence>
<dbReference type="AlphaFoldDB" id="A0ABD1G0X7"/>
<dbReference type="PANTHER" id="PTHR31072:SF276">
    <property type="entry name" value="SAP DOMAIN-CONTAINING PROTEIN"/>
    <property type="match status" value="1"/>
</dbReference>
<accession>A0ABD1G0X7</accession>
<feature type="region of interest" description="Disordered" evidence="6">
    <location>
        <begin position="80"/>
        <end position="113"/>
    </location>
</feature>
<evidence type="ECO:0000256" key="3">
    <source>
        <dbReference type="ARBA" id="ARBA00023125"/>
    </source>
</evidence>
<dbReference type="EMBL" id="JBEAFC010000011">
    <property type="protein sequence ID" value="KAL1537717.1"/>
    <property type="molecule type" value="Genomic_DNA"/>
</dbReference>
<evidence type="ECO:0000256" key="6">
    <source>
        <dbReference type="SAM" id="MobiDB-lite"/>
    </source>
</evidence>
<reference evidence="8 9" key="1">
    <citation type="submission" date="2024-06" db="EMBL/GenBank/DDBJ databases">
        <title>A chromosome level genome sequence of Diviner's sage (Salvia divinorum).</title>
        <authorList>
            <person name="Ford S.A."/>
            <person name="Ro D.-K."/>
            <person name="Ness R.W."/>
            <person name="Phillips M.A."/>
        </authorList>
    </citation>
    <scope>NUCLEOTIDE SEQUENCE [LARGE SCALE GENOMIC DNA]</scope>
    <source>
        <strain evidence="8">SAF-2024a</strain>
        <tissue evidence="8">Leaf</tissue>
    </source>
</reference>
<dbReference type="Pfam" id="PF03634">
    <property type="entry name" value="TCP"/>
    <property type="match status" value="1"/>
</dbReference>
<keyword evidence="5" id="KW-0539">Nucleus</keyword>
<proteinExistence type="predicted"/>
<feature type="compositionally biased region" description="Polar residues" evidence="6">
    <location>
        <begin position="254"/>
        <end position="265"/>
    </location>
</feature>
<dbReference type="GO" id="GO:0003677">
    <property type="term" value="F:DNA binding"/>
    <property type="evidence" value="ECO:0007669"/>
    <property type="project" value="UniProtKB-KW"/>
</dbReference>
<dbReference type="GO" id="GO:0005634">
    <property type="term" value="C:nucleus"/>
    <property type="evidence" value="ECO:0007669"/>
    <property type="project" value="UniProtKB-SubCell"/>
</dbReference>
<evidence type="ECO:0000259" key="7">
    <source>
        <dbReference type="PROSITE" id="PS51369"/>
    </source>
</evidence>
<keyword evidence="2" id="KW-0805">Transcription regulation</keyword>
<feature type="compositionally biased region" description="Low complexity" evidence="6">
    <location>
        <begin position="90"/>
        <end position="113"/>
    </location>
</feature>
<sequence length="265" mass="28856">MRNAAGEIVAVDGGYIVRSTGKKDRHSKVSTAKGPRDRRVRLAAHTAIQFYDVQDRLGYDRPSKAVDWLLRHAKSAIDDLDQLPPWHPTAAAADAENSNSSFPPPSLDSSAAADASDSCFPAAEGGSAAMRLFHSFADSDLLRSQDLRLSLQSFQEPILLHHHQPPPPQQQQNPIQIGIDGWAEHHQFQQMLGQNQFVSQRGTLQSNNTPSIRAWMDSSTTASAADPFASGFSAFGIHARFQGGDEEERGGYSNKPSSASSDSRH</sequence>
<evidence type="ECO:0000313" key="8">
    <source>
        <dbReference type="EMBL" id="KAL1537717.1"/>
    </source>
</evidence>
<dbReference type="InterPro" id="IPR005333">
    <property type="entry name" value="Transcription_factor_TCP"/>
</dbReference>
<dbReference type="PANTHER" id="PTHR31072">
    <property type="entry name" value="TRANSCRIPTION FACTOR TCP4-RELATED"/>
    <property type="match status" value="1"/>
</dbReference>
<name>A0ABD1G0X7_SALDI</name>
<evidence type="ECO:0000313" key="9">
    <source>
        <dbReference type="Proteomes" id="UP001567538"/>
    </source>
</evidence>
<feature type="region of interest" description="Disordered" evidence="6">
    <location>
        <begin position="240"/>
        <end position="265"/>
    </location>
</feature>
<dbReference type="PROSITE" id="PS51369">
    <property type="entry name" value="TCP"/>
    <property type="match status" value="1"/>
</dbReference>
<feature type="domain" description="TCP" evidence="7">
    <location>
        <begin position="22"/>
        <end position="80"/>
    </location>
</feature>
<keyword evidence="3" id="KW-0238">DNA-binding</keyword>
<gene>
    <name evidence="8" type="primary">TCP3</name>
    <name evidence="8" type="ORF">AAHA92_30202</name>
</gene>
<evidence type="ECO:0000256" key="5">
    <source>
        <dbReference type="ARBA" id="ARBA00023242"/>
    </source>
</evidence>
<evidence type="ECO:0000256" key="1">
    <source>
        <dbReference type="ARBA" id="ARBA00004123"/>
    </source>
</evidence>
<keyword evidence="4" id="KW-0804">Transcription</keyword>
<comment type="subcellular location">
    <subcellularLocation>
        <location evidence="1">Nucleus</location>
    </subcellularLocation>
</comment>
<protein>
    <submittedName>
        <fullName evidence="8">Transcription factor</fullName>
    </submittedName>
</protein>
<dbReference type="InterPro" id="IPR017887">
    <property type="entry name" value="TF_TCP_subgr"/>
</dbReference>
<keyword evidence="9" id="KW-1185">Reference proteome</keyword>
<organism evidence="8 9">
    <name type="scientific">Salvia divinorum</name>
    <name type="common">Maria pastora</name>
    <name type="synonym">Diviner's sage</name>
    <dbReference type="NCBI Taxonomy" id="28513"/>
    <lineage>
        <taxon>Eukaryota</taxon>
        <taxon>Viridiplantae</taxon>
        <taxon>Streptophyta</taxon>
        <taxon>Embryophyta</taxon>
        <taxon>Tracheophyta</taxon>
        <taxon>Spermatophyta</taxon>
        <taxon>Magnoliopsida</taxon>
        <taxon>eudicotyledons</taxon>
        <taxon>Gunneridae</taxon>
        <taxon>Pentapetalae</taxon>
        <taxon>asterids</taxon>
        <taxon>lamiids</taxon>
        <taxon>Lamiales</taxon>
        <taxon>Lamiaceae</taxon>
        <taxon>Nepetoideae</taxon>
        <taxon>Mentheae</taxon>
        <taxon>Salviinae</taxon>
        <taxon>Salvia</taxon>
        <taxon>Salvia subgen. Calosphace</taxon>
    </lineage>
</organism>
<dbReference type="Proteomes" id="UP001567538">
    <property type="component" value="Unassembled WGS sequence"/>
</dbReference>
<evidence type="ECO:0000256" key="2">
    <source>
        <dbReference type="ARBA" id="ARBA00023015"/>
    </source>
</evidence>